<organism evidence="1 2">
    <name type="scientific">Alternaria tenuissima</name>
    <dbReference type="NCBI Taxonomy" id="119927"/>
    <lineage>
        <taxon>Eukaryota</taxon>
        <taxon>Fungi</taxon>
        <taxon>Dikarya</taxon>
        <taxon>Ascomycota</taxon>
        <taxon>Pezizomycotina</taxon>
        <taxon>Dothideomycetes</taxon>
        <taxon>Pleosporomycetidae</taxon>
        <taxon>Pleosporales</taxon>
        <taxon>Pleosporineae</taxon>
        <taxon>Pleosporaceae</taxon>
        <taxon>Alternaria</taxon>
        <taxon>Alternaria sect. Alternaria</taxon>
        <taxon>Alternaria alternata complex</taxon>
    </lineage>
</organism>
<sequence>MGGSNVLAYPFESSEALPKQVVLSPANVRYDWEPQGPHTWLIVHRPYPLSPNDSVLSRIDAMLAHVLCRILGAYSLRKLWCETMTGVETAEKKTNMKRMAFDWWPLSFNQIAAWKKIGGTSEEEGEPAEELIV</sequence>
<name>A0A4Q4MU58_9PLEO</name>
<dbReference type="EMBL" id="PDXA01000004">
    <property type="protein sequence ID" value="RYN59008.1"/>
    <property type="molecule type" value="Genomic_DNA"/>
</dbReference>
<comment type="caution">
    <text evidence="1">The sequence shown here is derived from an EMBL/GenBank/DDBJ whole genome shotgun (WGS) entry which is preliminary data.</text>
</comment>
<accession>A0A4Q4MU58</accession>
<gene>
    <name evidence="1" type="ORF">AA0114_g1901</name>
</gene>
<protein>
    <submittedName>
        <fullName evidence="1">Uncharacterized protein</fullName>
    </submittedName>
</protein>
<proteinExistence type="predicted"/>
<evidence type="ECO:0000313" key="1">
    <source>
        <dbReference type="EMBL" id="RYN59008.1"/>
    </source>
</evidence>
<dbReference type="AlphaFoldDB" id="A0A4Q4MU58"/>
<dbReference type="Proteomes" id="UP000292402">
    <property type="component" value="Unassembled WGS sequence"/>
</dbReference>
<evidence type="ECO:0000313" key="2">
    <source>
        <dbReference type="Proteomes" id="UP000292402"/>
    </source>
</evidence>
<reference evidence="2" key="1">
    <citation type="journal article" date="2019" name="bioRxiv">
        <title>Genomics, evolutionary history and diagnostics of the Alternaria alternata species group including apple and Asian pear pathotypes.</title>
        <authorList>
            <person name="Armitage A.D."/>
            <person name="Cockerton H.M."/>
            <person name="Sreenivasaprasad S."/>
            <person name="Woodhall J.W."/>
            <person name="Lane C.R."/>
            <person name="Harrison R.J."/>
            <person name="Clarkson J.P."/>
        </authorList>
    </citation>
    <scope>NUCLEOTIDE SEQUENCE [LARGE SCALE GENOMIC DNA]</scope>
    <source>
        <strain evidence="2">FERA 1082</strain>
    </source>
</reference>